<evidence type="ECO:0000313" key="1">
    <source>
        <dbReference type="EMBL" id="MDP2502642.1"/>
    </source>
</evidence>
<organism evidence="1 2">
    <name type="scientific">Vibrio splendidus</name>
    <dbReference type="NCBI Taxonomy" id="29497"/>
    <lineage>
        <taxon>Bacteria</taxon>
        <taxon>Pseudomonadati</taxon>
        <taxon>Pseudomonadota</taxon>
        <taxon>Gammaproteobacteria</taxon>
        <taxon>Vibrionales</taxon>
        <taxon>Vibrionaceae</taxon>
        <taxon>Vibrio</taxon>
    </lineage>
</organism>
<name>A0AB35N1X1_VIBSP</name>
<comment type="caution">
    <text evidence="1">The sequence shown here is derived from an EMBL/GenBank/DDBJ whole genome shotgun (WGS) entry which is preliminary data.</text>
</comment>
<sequence>MMLSLTNPEIASADNGVLNVEANHDKQTKSIYDSNRKATFLLSTHVELLDLSINRFMRHQAMPHNESGGSRSILSRFAFVHIIFLAANGTIVSSRALTLYFAPNFLYSYPLFLIKPKAASKLEISISNVDATVVLHSSLLVKSEEE</sequence>
<dbReference type="RefSeq" id="WP_017082188.1">
    <property type="nucleotide sequence ID" value="NZ_CAWNUV010000012.1"/>
</dbReference>
<gene>
    <name evidence="1" type="ORF">Q8W42_18150</name>
</gene>
<dbReference type="GeneID" id="93902224"/>
<dbReference type="AlphaFoldDB" id="A0AB35N1X1"/>
<dbReference type="EMBL" id="JAUYVL010000012">
    <property type="protein sequence ID" value="MDP2502642.1"/>
    <property type="molecule type" value="Genomic_DNA"/>
</dbReference>
<evidence type="ECO:0000313" key="2">
    <source>
        <dbReference type="Proteomes" id="UP001177935"/>
    </source>
</evidence>
<proteinExistence type="predicted"/>
<accession>A0AB35N1X1</accession>
<dbReference type="Proteomes" id="UP001177935">
    <property type="component" value="Unassembled WGS sequence"/>
</dbReference>
<protein>
    <submittedName>
        <fullName evidence="1">Uncharacterized protein</fullName>
    </submittedName>
</protein>
<reference evidence="1" key="1">
    <citation type="submission" date="2023-07" db="EMBL/GenBank/DDBJ databases">
        <title>Genome content predicts the carbon catabolic preferences of heterotrophic bacteria.</title>
        <authorList>
            <person name="Gralka M."/>
        </authorList>
    </citation>
    <scope>NUCLEOTIDE SEQUENCE</scope>
    <source>
        <strain evidence="1">6E02</strain>
    </source>
</reference>